<evidence type="ECO:0000313" key="2">
    <source>
        <dbReference type="Proteomes" id="UP001454036"/>
    </source>
</evidence>
<comment type="caution">
    <text evidence="1">The sequence shown here is derived from an EMBL/GenBank/DDBJ whole genome shotgun (WGS) entry which is preliminary data.</text>
</comment>
<accession>A0AAV3PG07</accession>
<sequence>MVVADKYYSKQIKDMEEQEEWSVSQDGDELFRRGGPRRKKVTKSRIPPGIFLRSAVRPFTYRNLVKEIVLTRHALVEGEIGSSKKGSVIHLFFWSSHIQKIIRKQPLCYHIGFE</sequence>
<proteinExistence type="predicted"/>
<organism evidence="1 2">
    <name type="scientific">Lithospermum erythrorhizon</name>
    <name type="common">Purple gromwell</name>
    <name type="synonym">Lithospermum officinale var. erythrorhizon</name>
    <dbReference type="NCBI Taxonomy" id="34254"/>
    <lineage>
        <taxon>Eukaryota</taxon>
        <taxon>Viridiplantae</taxon>
        <taxon>Streptophyta</taxon>
        <taxon>Embryophyta</taxon>
        <taxon>Tracheophyta</taxon>
        <taxon>Spermatophyta</taxon>
        <taxon>Magnoliopsida</taxon>
        <taxon>eudicotyledons</taxon>
        <taxon>Gunneridae</taxon>
        <taxon>Pentapetalae</taxon>
        <taxon>asterids</taxon>
        <taxon>lamiids</taxon>
        <taxon>Boraginales</taxon>
        <taxon>Boraginaceae</taxon>
        <taxon>Boraginoideae</taxon>
        <taxon>Lithospermeae</taxon>
        <taxon>Lithospermum</taxon>
    </lineage>
</organism>
<evidence type="ECO:0000313" key="1">
    <source>
        <dbReference type="EMBL" id="GAA0150043.1"/>
    </source>
</evidence>
<dbReference type="Proteomes" id="UP001454036">
    <property type="component" value="Unassembled WGS sequence"/>
</dbReference>
<keyword evidence="2" id="KW-1185">Reference proteome</keyword>
<reference evidence="1 2" key="1">
    <citation type="submission" date="2024-01" db="EMBL/GenBank/DDBJ databases">
        <title>The complete chloroplast genome sequence of Lithospermum erythrorhizon: insights into the phylogenetic relationship among Boraginaceae species and the maternal lineages of purple gromwells.</title>
        <authorList>
            <person name="Okada T."/>
            <person name="Watanabe K."/>
        </authorList>
    </citation>
    <scope>NUCLEOTIDE SEQUENCE [LARGE SCALE GENOMIC DNA]</scope>
</reference>
<protein>
    <submittedName>
        <fullName evidence="1">Uncharacterized protein</fullName>
    </submittedName>
</protein>
<dbReference type="EMBL" id="BAABME010001517">
    <property type="protein sequence ID" value="GAA0150043.1"/>
    <property type="molecule type" value="Genomic_DNA"/>
</dbReference>
<dbReference type="AlphaFoldDB" id="A0AAV3PG07"/>
<dbReference type="PANTHER" id="PTHR37911">
    <property type="entry name" value="OSJNBA0067K08.20 PROTEIN"/>
    <property type="match status" value="1"/>
</dbReference>
<gene>
    <name evidence="1" type="ORF">LIER_09069</name>
</gene>
<dbReference type="PANTHER" id="PTHR37911:SF1">
    <property type="entry name" value="OS04G0497900 PROTEIN"/>
    <property type="match status" value="1"/>
</dbReference>
<name>A0AAV3PG07_LITER</name>